<dbReference type="AlphaFoldDB" id="A0A1B8B0K0"/>
<dbReference type="InterPro" id="IPR027417">
    <property type="entry name" value="P-loop_NTPase"/>
</dbReference>
<dbReference type="PANTHER" id="PTHR11566">
    <property type="entry name" value="DYNAMIN"/>
    <property type="match status" value="1"/>
</dbReference>
<organism evidence="6 7">
    <name type="scientific">Fusarium poae</name>
    <dbReference type="NCBI Taxonomy" id="36050"/>
    <lineage>
        <taxon>Eukaryota</taxon>
        <taxon>Fungi</taxon>
        <taxon>Dikarya</taxon>
        <taxon>Ascomycota</taxon>
        <taxon>Pezizomycotina</taxon>
        <taxon>Sordariomycetes</taxon>
        <taxon>Hypocreomycetidae</taxon>
        <taxon>Hypocreales</taxon>
        <taxon>Nectriaceae</taxon>
        <taxon>Fusarium</taxon>
    </lineage>
</organism>
<feature type="domain" description="GED" evidence="4">
    <location>
        <begin position="617"/>
        <end position="702"/>
    </location>
</feature>
<dbReference type="InterPro" id="IPR000375">
    <property type="entry name" value="Dynamin_stalk"/>
</dbReference>
<dbReference type="GO" id="GO:0048312">
    <property type="term" value="P:intracellular distribution of mitochondria"/>
    <property type="evidence" value="ECO:0007669"/>
    <property type="project" value="TreeGrafter"/>
</dbReference>
<feature type="compositionally biased region" description="Polar residues" evidence="3">
    <location>
        <begin position="792"/>
        <end position="804"/>
    </location>
</feature>
<dbReference type="GO" id="GO:0008017">
    <property type="term" value="F:microtubule binding"/>
    <property type="evidence" value="ECO:0007669"/>
    <property type="project" value="TreeGrafter"/>
</dbReference>
<keyword evidence="7" id="KW-1185">Reference proteome</keyword>
<evidence type="ECO:0000256" key="1">
    <source>
        <dbReference type="ARBA" id="ARBA00022741"/>
    </source>
</evidence>
<sequence length="1003" mass="111462">MDVSLDNDILKQLFTKEAISLHSVSDGLRACNTGISVYVPQIIVVGEQSAGKSSVLEAISHIRFPVDEDICTRFATELILNHADEIRIDASVRFADKTKPAKTFERTKFHQDDLPGIIKEAKEHMGISEDGKDFSQDVLRLEIKGPNIYPLTLVDLPALYDKSADDKSPNGREAADKLVESYMWQKNSIILLVVSADTDLSQNAALRKAMAIDPKGQRTIGVITKPDLAFTADDKLYILLAKNRERIYKLQLGWHVLRNRGEDKKSLETRDEVEKSFFEKNAWGTIPKEHVGIESLRTKLRGILYNHIRNDLAGVIAVMEAELKQRQEEVARLGTARPTVKEWRSYMLTISSDFQRLARDGCNGRYNDPFFGSLEDEVLKFRAVLRNLNRVFDHILRTRGSTESIVVAGEEESQGNDLPDYLARFLEIYPYEFPEPEKITIEQLSINLESKAAANQGREFPGSQNADLAMQLFKSQAAPWKRIAEFHVETVMSVARTFVDHLVQRIVGSPQNDSNTEAILTTIVDPWFEEKEELLQEKIDELLWPYLTGYSLPVDIDFYRASSQESTKRATNQICKTLQGYHPDLFKETFAMTKCTPETVNKAISLHQSSREGEFGTGKTIDMMLTYYDMSRRTFTDNVINLAISFYDILTPTEVNNLNEDQLEELASERPEMASRRTLLNEEIRILQDGLKKYRKYRPRTVAALPPSRPLTKSLAAPATSKTGTDVAVNSRLAIMGSSSPVPAAGNVKAFEFSLAAPVGVVKRRASSSASGDAVPSNEGVRVPGGIVTKPEPQQNSASSTPGTAASLVGGQASVQSTPAIVNFGSATQPQQNLASIFGSKPPTVAPQQQQQQQQPPRAAPQQQQQQQQPPRAAPQQQQQQQTKPVVGTGTGTNGFAGSPSFNISGGGPGKTNNLPATNTLPSPETTPKQQLPSWTEEQTRDLACGHPYVDIADFEGECKFIGRMLHICHLENYQNFSSEELRFSETIRRLVMFGPTQPSEST</sequence>
<dbReference type="InterPro" id="IPR045063">
    <property type="entry name" value="Dynamin_N"/>
</dbReference>
<evidence type="ECO:0000256" key="2">
    <source>
        <dbReference type="ARBA" id="ARBA00023134"/>
    </source>
</evidence>
<feature type="compositionally biased region" description="Low complexity" evidence="3">
    <location>
        <begin position="846"/>
        <end position="882"/>
    </location>
</feature>
<dbReference type="PRINTS" id="PR00195">
    <property type="entry name" value="DYNAMIN"/>
</dbReference>
<dbReference type="PANTHER" id="PTHR11566:SF149">
    <property type="entry name" value="GTPASE, PUTATIVE (AFU_ORTHOLOGUE AFUA_6G11890)-RELATED"/>
    <property type="match status" value="1"/>
</dbReference>
<reference evidence="6 7" key="1">
    <citation type="submission" date="2016-06" db="EMBL/GenBank/DDBJ databases">
        <title>Living apart together: crosstalk between the core and supernumerary genomes in a fungal plant pathogen.</title>
        <authorList>
            <person name="Vanheule A."/>
            <person name="Audenaert K."/>
            <person name="Warris S."/>
            <person name="Van De Geest H."/>
            <person name="Schijlen E."/>
            <person name="Hofte M."/>
            <person name="De Saeger S."/>
            <person name="Haesaert G."/>
            <person name="Waalwijk C."/>
            <person name="Van Der Lee T."/>
        </authorList>
    </citation>
    <scope>NUCLEOTIDE SEQUENCE [LARGE SCALE GENOMIC DNA]</scope>
    <source>
        <strain evidence="6 7">2516</strain>
    </source>
</reference>
<name>A0A1B8B0K0_FUSPO</name>
<dbReference type="EMBL" id="LYXU01000001">
    <property type="protein sequence ID" value="OBS26253.1"/>
    <property type="molecule type" value="Genomic_DNA"/>
</dbReference>
<gene>
    <name evidence="6" type="ORF">FPOA_00193</name>
</gene>
<evidence type="ECO:0000313" key="7">
    <source>
        <dbReference type="Proteomes" id="UP000091967"/>
    </source>
</evidence>
<dbReference type="SUPFAM" id="SSF52540">
    <property type="entry name" value="P-loop containing nucleoside triphosphate hydrolases"/>
    <property type="match status" value="1"/>
</dbReference>
<feature type="region of interest" description="Disordered" evidence="3">
    <location>
        <begin position="767"/>
        <end position="807"/>
    </location>
</feature>
<dbReference type="InterPro" id="IPR030381">
    <property type="entry name" value="G_DYNAMIN_dom"/>
</dbReference>
<dbReference type="STRING" id="36050.A0A1B8B0K0"/>
<dbReference type="Proteomes" id="UP000091967">
    <property type="component" value="Unassembled WGS sequence"/>
</dbReference>
<keyword evidence="1" id="KW-0547">Nucleotide-binding</keyword>
<feature type="compositionally biased region" description="Polar residues" evidence="3">
    <location>
        <begin position="911"/>
        <end position="934"/>
    </location>
</feature>
<dbReference type="GO" id="GO:0005739">
    <property type="term" value="C:mitochondrion"/>
    <property type="evidence" value="ECO:0007669"/>
    <property type="project" value="TreeGrafter"/>
</dbReference>
<dbReference type="PROSITE" id="PS51718">
    <property type="entry name" value="G_DYNAMIN_2"/>
    <property type="match status" value="1"/>
</dbReference>
<dbReference type="InterPro" id="IPR020850">
    <property type="entry name" value="GED_dom"/>
</dbReference>
<feature type="region of interest" description="Disordered" evidence="3">
    <location>
        <begin position="834"/>
        <end position="934"/>
    </location>
</feature>
<dbReference type="GO" id="GO:0005874">
    <property type="term" value="C:microtubule"/>
    <property type="evidence" value="ECO:0007669"/>
    <property type="project" value="TreeGrafter"/>
</dbReference>
<dbReference type="CDD" id="cd08771">
    <property type="entry name" value="DLP_1"/>
    <property type="match status" value="1"/>
</dbReference>
<feature type="domain" description="Dynamin-type G" evidence="5">
    <location>
        <begin position="36"/>
        <end position="313"/>
    </location>
</feature>
<comment type="caution">
    <text evidence="6">The sequence shown here is derived from an EMBL/GenBank/DDBJ whole genome shotgun (WGS) entry which is preliminary data.</text>
</comment>
<keyword evidence="2" id="KW-0342">GTP-binding</keyword>
<dbReference type="Pfam" id="PF01031">
    <property type="entry name" value="Dynamin_M"/>
    <property type="match status" value="1"/>
</dbReference>
<evidence type="ECO:0000259" key="4">
    <source>
        <dbReference type="PROSITE" id="PS51388"/>
    </source>
</evidence>
<proteinExistence type="predicted"/>
<dbReference type="GO" id="GO:0016020">
    <property type="term" value="C:membrane"/>
    <property type="evidence" value="ECO:0007669"/>
    <property type="project" value="TreeGrafter"/>
</dbReference>
<dbReference type="GO" id="GO:0016559">
    <property type="term" value="P:peroxisome fission"/>
    <property type="evidence" value="ECO:0007669"/>
    <property type="project" value="TreeGrafter"/>
</dbReference>
<dbReference type="GO" id="GO:0000266">
    <property type="term" value="P:mitochondrial fission"/>
    <property type="evidence" value="ECO:0007669"/>
    <property type="project" value="TreeGrafter"/>
</dbReference>
<dbReference type="GO" id="GO:0003924">
    <property type="term" value="F:GTPase activity"/>
    <property type="evidence" value="ECO:0007669"/>
    <property type="project" value="InterPro"/>
</dbReference>
<accession>A0A1B8B0K0</accession>
<evidence type="ECO:0008006" key="8">
    <source>
        <dbReference type="Google" id="ProtNLM"/>
    </source>
</evidence>
<dbReference type="Gene3D" id="3.40.50.300">
    <property type="entry name" value="P-loop containing nucleotide triphosphate hydrolases"/>
    <property type="match status" value="1"/>
</dbReference>
<dbReference type="OMA" id="QSKPWEG"/>
<evidence type="ECO:0000313" key="6">
    <source>
        <dbReference type="EMBL" id="OBS26253.1"/>
    </source>
</evidence>
<dbReference type="InterPro" id="IPR001401">
    <property type="entry name" value="Dynamin_GTPase"/>
</dbReference>
<dbReference type="GO" id="GO:0005525">
    <property type="term" value="F:GTP binding"/>
    <property type="evidence" value="ECO:0007669"/>
    <property type="project" value="InterPro"/>
</dbReference>
<dbReference type="SMART" id="SM00053">
    <property type="entry name" value="DYNc"/>
    <property type="match status" value="1"/>
</dbReference>
<evidence type="ECO:0000256" key="3">
    <source>
        <dbReference type="SAM" id="MobiDB-lite"/>
    </source>
</evidence>
<dbReference type="PROSITE" id="PS51388">
    <property type="entry name" value="GED"/>
    <property type="match status" value="1"/>
</dbReference>
<protein>
    <recommendedName>
        <fullName evidence="8">GED domain-containing protein</fullName>
    </recommendedName>
</protein>
<dbReference type="Pfam" id="PF00350">
    <property type="entry name" value="Dynamin_N"/>
    <property type="match status" value="1"/>
</dbReference>
<dbReference type="InterPro" id="IPR022812">
    <property type="entry name" value="Dynamin"/>
</dbReference>
<dbReference type="GO" id="GO:0006897">
    <property type="term" value="P:endocytosis"/>
    <property type="evidence" value="ECO:0007669"/>
    <property type="project" value="TreeGrafter"/>
</dbReference>
<evidence type="ECO:0000259" key="5">
    <source>
        <dbReference type="PROSITE" id="PS51718"/>
    </source>
</evidence>